<reference evidence="2 3" key="1">
    <citation type="journal article" date="2023" name="G3 (Bethesda)">
        <title>A haplotype-resolved chromosome-scale genome for Quercus rubra L. provides insights into the genetics of adaptive traits for red oak species.</title>
        <authorList>
            <person name="Kapoor B."/>
            <person name="Jenkins J."/>
            <person name="Schmutz J."/>
            <person name="Zhebentyayeva T."/>
            <person name="Kuelheim C."/>
            <person name="Coggeshall M."/>
            <person name="Heim C."/>
            <person name="Lasky J.R."/>
            <person name="Leites L."/>
            <person name="Islam-Faridi N."/>
            <person name="Romero-Severson J."/>
            <person name="DeLeo V.L."/>
            <person name="Lucas S.M."/>
            <person name="Lazic D."/>
            <person name="Gailing O."/>
            <person name="Carlson J."/>
            <person name="Staton M."/>
        </authorList>
    </citation>
    <scope>NUCLEOTIDE SEQUENCE [LARGE SCALE GENOMIC DNA]</scope>
    <source>
        <strain evidence="2">Pseudo-F2</strain>
    </source>
</reference>
<feature type="region of interest" description="Disordered" evidence="1">
    <location>
        <begin position="1"/>
        <end position="23"/>
    </location>
</feature>
<accession>A0AAN7G269</accession>
<evidence type="ECO:0000256" key="1">
    <source>
        <dbReference type="SAM" id="MobiDB-lite"/>
    </source>
</evidence>
<keyword evidence="3" id="KW-1185">Reference proteome</keyword>
<protein>
    <submittedName>
        <fullName evidence="2">Uncharacterized protein</fullName>
    </submittedName>
</protein>
<organism evidence="2 3">
    <name type="scientific">Quercus rubra</name>
    <name type="common">Northern red oak</name>
    <name type="synonym">Quercus borealis</name>
    <dbReference type="NCBI Taxonomy" id="3512"/>
    <lineage>
        <taxon>Eukaryota</taxon>
        <taxon>Viridiplantae</taxon>
        <taxon>Streptophyta</taxon>
        <taxon>Embryophyta</taxon>
        <taxon>Tracheophyta</taxon>
        <taxon>Spermatophyta</taxon>
        <taxon>Magnoliopsida</taxon>
        <taxon>eudicotyledons</taxon>
        <taxon>Gunneridae</taxon>
        <taxon>Pentapetalae</taxon>
        <taxon>rosids</taxon>
        <taxon>fabids</taxon>
        <taxon>Fagales</taxon>
        <taxon>Fagaceae</taxon>
        <taxon>Quercus</taxon>
    </lineage>
</organism>
<dbReference type="EMBL" id="JAXUIC010000002">
    <property type="protein sequence ID" value="KAK4601186.1"/>
    <property type="molecule type" value="Genomic_DNA"/>
</dbReference>
<evidence type="ECO:0000313" key="3">
    <source>
        <dbReference type="Proteomes" id="UP001324115"/>
    </source>
</evidence>
<proteinExistence type="predicted"/>
<name>A0AAN7G269_QUERU</name>
<feature type="compositionally biased region" description="Low complexity" evidence="1">
    <location>
        <begin position="1"/>
        <end position="15"/>
    </location>
</feature>
<comment type="caution">
    <text evidence="2">The sequence shown here is derived from an EMBL/GenBank/DDBJ whole genome shotgun (WGS) entry which is preliminary data.</text>
</comment>
<gene>
    <name evidence="2" type="ORF">RGQ29_010661</name>
</gene>
<dbReference type="AlphaFoldDB" id="A0AAN7G269"/>
<dbReference type="Proteomes" id="UP001324115">
    <property type="component" value="Unassembled WGS sequence"/>
</dbReference>
<evidence type="ECO:0000313" key="2">
    <source>
        <dbReference type="EMBL" id="KAK4601186.1"/>
    </source>
</evidence>
<sequence length="107" mass="12076">MNNNNEPQQQQPNPNVRYERTKGTQKRWINTAGTNLRDVRAQMDFSTRLCNVNGVADGGGDQFPMAIPVPSGFYDPEKFEFGVTGSLILVNLPFSSEEPVEVRRLEF</sequence>